<feature type="transmembrane region" description="Helical" evidence="6">
    <location>
        <begin position="21"/>
        <end position="41"/>
    </location>
</feature>
<feature type="transmembrane region" description="Helical" evidence="6">
    <location>
        <begin position="432"/>
        <end position="456"/>
    </location>
</feature>
<evidence type="ECO:0000256" key="4">
    <source>
        <dbReference type="ARBA" id="ARBA00022989"/>
    </source>
</evidence>
<dbReference type="RefSeq" id="WP_377580296.1">
    <property type="nucleotide sequence ID" value="NZ_JBHTKA010000007.1"/>
</dbReference>
<dbReference type="Proteomes" id="UP001597112">
    <property type="component" value="Unassembled WGS sequence"/>
</dbReference>
<evidence type="ECO:0000259" key="7">
    <source>
        <dbReference type="Pfam" id="PF02687"/>
    </source>
</evidence>
<gene>
    <name evidence="9" type="ORF">ACFQ21_16060</name>
</gene>
<keyword evidence="3 6" id="KW-0812">Transmembrane</keyword>
<name>A0ABW3K5Y5_9BACT</name>
<feature type="transmembrane region" description="Helical" evidence="6">
    <location>
        <begin position="764"/>
        <end position="786"/>
    </location>
</feature>
<feature type="transmembrane region" description="Helical" evidence="6">
    <location>
        <begin position="293"/>
        <end position="315"/>
    </location>
</feature>
<accession>A0ABW3K5Y5</accession>
<evidence type="ECO:0000256" key="1">
    <source>
        <dbReference type="ARBA" id="ARBA00004651"/>
    </source>
</evidence>
<feature type="domain" description="MacB-like periplasmic core" evidence="8">
    <location>
        <begin position="20"/>
        <end position="236"/>
    </location>
</feature>
<dbReference type="PANTHER" id="PTHR30572:SF18">
    <property type="entry name" value="ABC-TYPE MACROLIDE FAMILY EXPORT SYSTEM PERMEASE COMPONENT 2"/>
    <property type="match status" value="1"/>
</dbReference>
<evidence type="ECO:0000256" key="3">
    <source>
        <dbReference type="ARBA" id="ARBA00022692"/>
    </source>
</evidence>
<keyword evidence="2" id="KW-1003">Cell membrane</keyword>
<dbReference type="Pfam" id="PF02687">
    <property type="entry name" value="FtsX"/>
    <property type="match status" value="2"/>
</dbReference>
<proteinExistence type="predicted"/>
<reference evidence="10" key="1">
    <citation type="journal article" date="2019" name="Int. J. Syst. Evol. Microbiol.">
        <title>The Global Catalogue of Microorganisms (GCM) 10K type strain sequencing project: providing services to taxonomists for standard genome sequencing and annotation.</title>
        <authorList>
            <consortium name="The Broad Institute Genomics Platform"/>
            <consortium name="The Broad Institute Genome Sequencing Center for Infectious Disease"/>
            <person name="Wu L."/>
            <person name="Ma J."/>
        </authorList>
    </citation>
    <scope>NUCLEOTIDE SEQUENCE [LARGE SCALE GENOMIC DNA]</scope>
    <source>
        <strain evidence="10">CCUG 58938</strain>
    </source>
</reference>
<feature type="transmembrane region" description="Helical" evidence="6">
    <location>
        <begin position="732"/>
        <end position="752"/>
    </location>
</feature>
<dbReference type="InterPro" id="IPR025857">
    <property type="entry name" value="MacB_PCD"/>
</dbReference>
<feature type="transmembrane region" description="Helical" evidence="6">
    <location>
        <begin position="387"/>
        <end position="411"/>
    </location>
</feature>
<feature type="domain" description="ABC3 transporter permease C-terminal" evidence="7">
    <location>
        <begin position="680"/>
        <end position="793"/>
    </location>
</feature>
<comment type="caution">
    <text evidence="9">The sequence shown here is derived from an EMBL/GenBank/DDBJ whole genome shotgun (WGS) entry which is preliminary data.</text>
</comment>
<organism evidence="9 10">
    <name type="scientific">Ohtaekwangia kribbensis</name>
    <dbReference type="NCBI Taxonomy" id="688913"/>
    <lineage>
        <taxon>Bacteria</taxon>
        <taxon>Pseudomonadati</taxon>
        <taxon>Bacteroidota</taxon>
        <taxon>Cytophagia</taxon>
        <taxon>Cytophagales</taxon>
        <taxon>Fulvivirgaceae</taxon>
        <taxon>Ohtaekwangia</taxon>
    </lineage>
</organism>
<keyword evidence="4 6" id="KW-1133">Transmembrane helix</keyword>
<keyword evidence="10" id="KW-1185">Reference proteome</keyword>
<feature type="domain" description="MacB-like periplasmic core" evidence="8">
    <location>
        <begin position="443"/>
        <end position="619"/>
    </location>
</feature>
<evidence type="ECO:0000259" key="8">
    <source>
        <dbReference type="Pfam" id="PF12704"/>
    </source>
</evidence>
<feature type="transmembrane region" description="Helical" evidence="6">
    <location>
        <begin position="677"/>
        <end position="701"/>
    </location>
</feature>
<feature type="domain" description="ABC3 transporter permease C-terminal" evidence="7">
    <location>
        <begin position="300"/>
        <end position="415"/>
    </location>
</feature>
<dbReference type="Pfam" id="PF12704">
    <property type="entry name" value="MacB_PCD"/>
    <property type="match status" value="2"/>
</dbReference>
<dbReference type="InterPro" id="IPR003838">
    <property type="entry name" value="ABC3_permease_C"/>
</dbReference>
<keyword evidence="5 6" id="KW-0472">Membrane</keyword>
<evidence type="ECO:0000256" key="2">
    <source>
        <dbReference type="ARBA" id="ARBA00022475"/>
    </source>
</evidence>
<evidence type="ECO:0000256" key="5">
    <source>
        <dbReference type="ARBA" id="ARBA00023136"/>
    </source>
</evidence>
<dbReference type="PROSITE" id="PS51257">
    <property type="entry name" value="PROKAR_LIPOPROTEIN"/>
    <property type="match status" value="1"/>
</dbReference>
<comment type="subcellular location">
    <subcellularLocation>
        <location evidence="1">Cell membrane</location>
        <topology evidence="1">Multi-pass membrane protein</topology>
    </subcellularLocation>
</comment>
<sequence length="800" mass="89107">MLKNYFKVAFRNILKHKFFSFINILGMTIGVTACLLIILYVSDELSFDKFHTKADRMYQVGLHGKIAGQEIYTSTTCPPMSAALVADIPEIEESTRLDGYGLAAIKYGEKAFTEEKIFYADSNFFQFFSFKLLEGDAKTALKEPNSIVFTTSLAKKYFGNESAIGKLVTVGNDSTTYKVTGIAENAPTNSHVIFTALISASSAEHLKRTIWLNNGMYTYFILNKNAKLEDAVKKFDNLVVKYVGPEIERFMGVSLKNMKEQGGAYGYFAEKVTDIHLRSKAQHTIEPPGNITYVYFFAGIGIFIIIIACINFMNLSTARSAGRAKEVGLRKTLGSLRGQMIGQFLAESMIYSLITVILALATCYFLLPFFNTLAGKQLGMGIFLTPAFIVGVVLLVLFVGLIAGSYPAFYLTSFNAVEVLKGKVRAGMKSGGVRSTLVVCQFALSIFLIIFTTVVYQQITFMQERNMGIDKHNVLVIRNTSRLGTNRDAFKNSLNDLTGIVKSSYTNNNFPGVNNTTVFKSAGSEQDHIMGLYYADYDHMDVLKFELKEGRFFSKDFPSDSSAIILNEAAVKEFGFNNPLQEEILYNDSGTPLRYKVIGIYKDFNFESLKFKVRPLAIMLTKNANQLMVRYEGSSKNALASIEKLWKTQAPNEPFDYNFLDENFDELFRVEQRMGQVFSVFSGLAIFIACLGLFALAAFTAEQRTKEIGIRKALGASPVGLVVLLSREFTKLVLIAFVPAAVAAWFIVDSWLNGFEYRIDIDPLVFIGSGVIAIVIAWLTVSYQSIKAAATNPVNSLRYE</sequence>
<evidence type="ECO:0000313" key="10">
    <source>
        <dbReference type="Proteomes" id="UP001597112"/>
    </source>
</evidence>
<evidence type="ECO:0000256" key="6">
    <source>
        <dbReference type="SAM" id="Phobius"/>
    </source>
</evidence>
<feature type="transmembrane region" description="Helical" evidence="6">
    <location>
        <begin position="344"/>
        <end position="367"/>
    </location>
</feature>
<dbReference type="EMBL" id="JBHTKA010000007">
    <property type="protein sequence ID" value="MFD1000841.1"/>
    <property type="molecule type" value="Genomic_DNA"/>
</dbReference>
<dbReference type="PANTHER" id="PTHR30572">
    <property type="entry name" value="MEMBRANE COMPONENT OF TRANSPORTER-RELATED"/>
    <property type="match status" value="1"/>
</dbReference>
<dbReference type="InterPro" id="IPR050250">
    <property type="entry name" value="Macrolide_Exporter_MacB"/>
</dbReference>
<evidence type="ECO:0000313" key="9">
    <source>
        <dbReference type="EMBL" id="MFD1000841.1"/>
    </source>
</evidence>
<protein>
    <submittedName>
        <fullName evidence="9">ABC transporter permease</fullName>
    </submittedName>
</protein>